<dbReference type="Proteomes" id="UP000600363">
    <property type="component" value="Unassembled WGS sequence"/>
</dbReference>
<protein>
    <submittedName>
        <fullName evidence="4">CDP-alcohol phosphatidyltransferase family protein</fullName>
    </submittedName>
</protein>
<dbReference type="Gene3D" id="1.20.120.1760">
    <property type="match status" value="1"/>
</dbReference>
<dbReference type="RefSeq" id="WP_042687043.1">
    <property type="nucleotide sequence ID" value="NZ_DUIH01000022.1"/>
</dbReference>
<dbReference type="GO" id="GO:0016780">
    <property type="term" value="F:phosphotransferase activity, for other substituted phosphate groups"/>
    <property type="evidence" value="ECO:0007669"/>
    <property type="project" value="InterPro"/>
</dbReference>
<feature type="transmembrane region" description="Helical" evidence="3">
    <location>
        <begin position="31"/>
        <end position="49"/>
    </location>
</feature>
<evidence type="ECO:0000313" key="4">
    <source>
        <dbReference type="EMBL" id="HIH70331.1"/>
    </source>
</evidence>
<dbReference type="InterPro" id="IPR043130">
    <property type="entry name" value="CDP-OH_PTrfase_TM_dom"/>
</dbReference>
<evidence type="ECO:0000313" key="5">
    <source>
        <dbReference type="Proteomes" id="UP000600363"/>
    </source>
</evidence>
<dbReference type="GO" id="GO:0008654">
    <property type="term" value="P:phospholipid biosynthetic process"/>
    <property type="evidence" value="ECO:0007669"/>
    <property type="project" value="InterPro"/>
</dbReference>
<proteinExistence type="inferred from homology"/>
<dbReference type="InterPro" id="IPR000462">
    <property type="entry name" value="CDP-OH_P_trans"/>
</dbReference>
<evidence type="ECO:0000256" key="2">
    <source>
        <dbReference type="RuleBase" id="RU003750"/>
    </source>
</evidence>
<feature type="transmembrane region" description="Helical" evidence="3">
    <location>
        <begin position="101"/>
        <end position="130"/>
    </location>
</feature>
<name>A0A832RXQ2_9EURY</name>
<gene>
    <name evidence="4" type="ORF">HA299_06975</name>
</gene>
<dbReference type="InterPro" id="IPR048254">
    <property type="entry name" value="CDP_ALCOHOL_P_TRANSF_CS"/>
</dbReference>
<keyword evidence="3" id="KW-1133">Transmembrane helix</keyword>
<organism evidence="4 5">
    <name type="scientific">Methermicoccus shengliensis</name>
    <dbReference type="NCBI Taxonomy" id="660064"/>
    <lineage>
        <taxon>Archaea</taxon>
        <taxon>Methanobacteriati</taxon>
        <taxon>Methanobacteriota</taxon>
        <taxon>Stenosarchaea group</taxon>
        <taxon>Methanomicrobia</taxon>
        <taxon>Methanosarcinales</taxon>
        <taxon>Methermicoccaceae</taxon>
        <taxon>Methermicoccus</taxon>
    </lineage>
</organism>
<accession>A0A832RXQ2</accession>
<keyword evidence="1 2" id="KW-0808">Transferase</keyword>
<keyword evidence="3" id="KW-0472">Membrane</keyword>
<evidence type="ECO:0000256" key="1">
    <source>
        <dbReference type="ARBA" id="ARBA00022679"/>
    </source>
</evidence>
<dbReference type="GO" id="GO:0016020">
    <property type="term" value="C:membrane"/>
    <property type="evidence" value="ECO:0007669"/>
    <property type="project" value="InterPro"/>
</dbReference>
<dbReference type="EMBL" id="DUIH01000022">
    <property type="protein sequence ID" value="HIH70331.1"/>
    <property type="molecule type" value="Genomic_DNA"/>
</dbReference>
<comment type="caution">
    <text evidence="4">The sequence shown here is derived from an EMBL/GenBank/DDBJ whole genome shotgun (WGS) entry which is preliminary data.</text>
</comment>
<feature type="transmembrane region" description="Helical" evidence="3">
    <location>
        <begin position="56"/>
        <end position="81"/>
    </location>
</feature>
<dbReference type="Pfam" id="PF01066">
    <property type="entry name" value="CDP-OH_P_transf"/>
    <property type="match status" value="1"/>
</dbReference>
<feature type="transmembrane region" description="Helical" evidence="3">
    <location>
        <begin position="173"/>
        <end position="193"/>
    </location>
</feature>
<keyword evidence="3" id="KW-0812">Transmembrane</keyword>
<sequence>MTLDSFARRRVGSLLTWAATHMAGGRISPNALTWLSLVLSALCALALYLSRDSVPMLLLALVLLVAAGLADALDGAAARMLHREGRRGDFLDHVIDRYSDVLILCGAIFGGYVPMWLGVVALTGVLLTSYMGVQAQAVRLERVYGGLMGRADRLVVLILAISLNVIYPHELLGLLPLGWGLAVVGVLSHITAVQRFYCTLRRLEE</sequence>
<dbReference type="AlphaFoldDB" id="A0A832RXQ2"/>
<evidence type="ECO:0000256" key="3">
    <source>
        <dbReference type="SAM" id="Phobius"/>
    </source>
</evidence>
<comment type="similarity">
    <text evidence="2">Belongs to the CDP-alcohol phosphatidyltransferase class-I family.</text>
</comment>
<dbReference type="PROSITE" id="PS00379">
    <property type="entry name" value="CDP_ALCOHOL_P_TRANSF"/>
    <property type="match status" value="1"/>
</dbReference>
<reference evidence="4" key="1">
    <citation type="journal article" date="2020" name="bioRxiv">
        <title>A rank-normalized archaeal taxonomy based on genome phylogeny resolves widespread incomplete and uneven classifications.</title>
        <authorList>
            <person name="Rinke C."/>
            <person name="Chuvochina M."/>
            <person name="Mussig A.J."/>
            <person name="Chaumeil P.-A."/>
            <person name="Waite D.W."/>
            <person name="Whitman W.B."/>
            <person name="Parks D.H."/>
            <person name="Hugenholtz P."/>
        </authorList>
    </citation>
    <scope>NUCLEOTIDE SEQUENCE</scope>
    <source>
        <strain evidence="4">UBA12518</strain>
    </source>
</reference>